<dbReference type="RefSeq" id="WP_076877796.1">
    <property type="nucleotide sequence ID" value="NZ_MLCN01000014.1"/>
</dbReference>
<comment type="caution">
    <text evidence="1">The sequence shown here is derived from an EMBL/GenBank/DDBJ whole genome shotgun (WGS) entry which is preliminary data.</text>
</comment>
<sequence length="84" mass="9885">MSIALAEHMANFAECGNQQRIYLKNGQMLQGWIMEINEDALLISTGFNEKSGQDSWVNFEDIDLGRLQFWDVFEQHWMTWIMPD</sequence>
<dbReference type="EMBL" id="MLCN01000014">
    <property type="protein sequence ID" value="ONG41068.1"/>
    <property type="molecule type" value="Genomic_DNA"/>
</dbReference>
<evidence type="ECO:0000313" key="2">
    <source>
        <dbReference type="Proteomes" id="UP000192132"/>
    </source>
</evidence>
<proteinExistence type="predicted"/>
<dbReference type="Proteomes" id="UP000192132">
    <property type="component" value="Unassembled WGS sequence"/>
</dbReference>
<gene>
    <name evidence="1" type="ORF">BKE30_06500</name>
</gene>
<dbReference type="OrthoDB" id="6699058at2"/>
<organism evidence="1 2">
    <name type="scientific">Alkanindiges hydrocarboniclasticus</name>
    <dbReference type="NCBI Taxonomy" id="1907941"/>
    <lineage>
        <taxon>Bacteria</taxon>
        <taxon>Pseudomonadati</taxon>
        <taxon>Pseudomonadota</taxon>
        <taxon>Gammaproteobacteria</taxon>
        <taxon>Moraxellales</taxon>
        <taxon>Moraxellaceae</taxon>
        <taxon>Alkanindiges</taxon>
    </lineage>
</organism>
<dbReference type="AlphaFoldDB" id="A0A1S8CV01"/>
<reference evidence="1 2" key="1">
    <citation type="submission" date="2016-10" db="EMBL/GenBank/DDBJ databases">
        <title>Draft Genome sequence of Alkanindiges sp. strain H1.</title>
        <authorList>
            <person name="Subhash Y."/>
            <person name="Lee S."/>
        </authorList>
    </citation>
    <scope>NUCLEOTIDE SEQUENCE [LARGE SCALE GENOMIC DNA]</scope>
    <source>
        <strain evidence="1 2">H1</strain>
    </source>
</reference>
<evidence type="ECO:0000313" key="1">
    <source>
        <dbReference type="EMBL" id="ONG41068.1"/>
    </source>
</evidence>
<dbReference type="STRING" id="1907941.BKE30_06500"/>
<name>A0A1S8CV01_9GAMM</name>
<accession>A0A1S8CV01</accession>
<protein>
    <submittedName>
        <fullName evidence="1">Uncharacterized protein</fullName>
    </submittedName>
</protein>
<keyword evidence="2" id="KW-1185">Reference proteome</keyword>